<keyword evidence="2" id="KW-0812">Transmembrane</keyword>
<reference evidence="9" key="1">
    <citation type="submission" date="2016-02" db="EMBL/GenBank/DDBJ databases">
        <title>RNAseq analyses of the midgut from blood- or serum-fed Ixodes ricinus ticks.</title>
        <authorList>
            <person name="Perner J."/>
            <person name="Provaznik J."/>
            <person name="Schrenkova J."/>
            <person name="Urbanova V."/>
            <person name="Ribeiro J.M."/>
            <person name="Kopacek P."/>
        </authorList>
    </citation>
    <scope>NUCLEOTIDE SEQUENCE</scope>
    <source>
        <tissue evidence="9">Gut</tissue>
    </source>
</reference>
<dbReference type="AlphaFoldDB" id="A0A131XW04"/>
<protein>
    <submittedName>
        <fullName evidence="9">Putative spindle pole body protein</fullName>
    </submittedName>
</protein>
<feature type="region of interest" description="Disordered" evidence="7">
    <location>
        <begin position="167"/>
        <end position="193"/>
    </location>
</feature>
<sequence>MLLRSRCKDGCRCDEHTALASSRNALEGVGSGSYDQTNGSVHYRLIGFAPASHSTPVDLRSGRTEHWAARQQGILRTESATSLQKTVHFEDQQSTDRATSLQSTVQFEGRQRTDRATSLQETARFEDHQATDDHMSESSSDRLRQHGWLQNGWASSSRSQWVRDEEYSESEEQVEQWNEARSTKTTDARWGRTASEAWPGKRKVYVVTSETTEARRNQWDTDDLPVASPPSSFAAWSLWRHVESFSSSVTRSMYLAACWLLVADTWLLSRASRARRRWVLALLLPLLLWACAPVVPPVSWPSWGTSVTSVEQGIYRAGSTGWAALQGMAAFVPTFPAWSPRGQAPIPCLSDDRLEDTVRSVLEQRIHHLEDKWSQQDRAHTQGALEDLEGLKRRLEDQEATARLLLARDPCESCKDALAGTLDSRILVKLDEVLGDAKALRHSAGLTEDLLKREARLEESVALLGKEVAAAREAAAEAGRLATLPREVPERRVAATSDHHETLRIVRNALRLYDADKTGQADFALESAGGSVVNTRCTETYSGGAIRYELLGFSLWTFVRTARTAIQPQMHPGECWAFRGSQGHLVVQLARRVRPTSFAVEHIPKELAVSGSLDSAPKDFHILGLESETDHVGKLLGKYTYDLDGEPLQYFLVQDPDPGSFRFVEMKILSNHGHLEYTCLYRLRVHGVPSD</sequence>
<dbReference type="PANTHER" id="PTHR12911:SF8">
    <property type="entry name" value="KLAROID PROTEIN-RELATED"/>
    <property type="match status" value="1"/>
</dbReference>
<comment type="subcellular location">
    <subcellularLocation>
        <location evidence="1">Membrane</location>
    </subcellularLocation>
</comment>
<proteinExistence type="evidence at transcript level"/>
<feature type="coiled-coil region" evidence="6">
    <location>
        <begin position="378"/>
        <end position="408"/>
    </location>
</feature>
<dbReference type="PANTHER" id="PTHR12911">
    <property type="entry name" value="SAD1/UNC-84-LIKE PROTEIN-RELATED"/>
    <property type="match status" value="1"/>
</dbReference>
<dbReference type="FunFam" id="2.60.120.260:FF:000009">
    <property type="entry name" value="SUN domain-containing protein 1 isoform X1"/>
    <property type="match status" value="1"/>
</dbReference>
<evidence type="ECO:0000313" key="9">
    <source>
        <dbReference type="EMBL" id="JAP71473.1"/>
    </source>
</evidence>
<dbReference type="InterPro" id="IPR012919">
    <property type="entry name" value="SUN_dom"/>
</dbReference>
<evidence type="ECO:0000256" key="2">
    <source>
        <dbReference type="ARBA" id="ARBA00022692"/>
    </source>
</evidence>
<feature type="domain" description="SUN" evidence="8">
    <location>
        <begin position="529"/>
        <end position="690"/>
    </location>
</feature>
<organism evidence="9">
    <name type="scientific">Ixodes ricinus</name>
    <name type="common">Common tick</name>
    <name type="synonym">Acarus ricinus</name>
    <dbReference type="NCBI Taxonomy" id="34613"/>
    <lineage>
        <taxon>Eukaryota</taxon>
        <taxon>Metazoa</taxon>
        <taxon>Ecdysozoa</taxon>
        <taxon>Arthropoda</taxon>
        <taxon>Chelicerata</taxon>
        <taxon>Arachnida</taxon>
        <taxon>Acari</taxon>
        <taxon>Parasitiformes</taxon>
        <taxon>Ixodida</taxon>
        <taxon>Ixodoidea</taxon>
        <taxon>Ixodidae</taxon>
        <taxon>Ixodinae</taxon>
        <taxon>Ixodes</taxon>
    </lineage>
</organism>
<evidence type="ECO:0000256" key="4">
    <source>
        <dbReference type="ARBA" id="ARBA00023054"/>
    </source>
</evidence>
<dbReference type="InterPro" id="IPR045119">
    <property type="entry name" value="SUN1-5"/>
</dbReference>
<evidence type="ECO:0000259" key="8">
    <source>
        <dbReference type="PROSITE" id="PS51469"/>
    </source>
</evidence>
<dbReference type="Gene3D" id="2.60.120.260">
    <property type="entry name" value="Galactose-binding domain-like"/>
    <property type="match status" value="1"/>
</dbReference>
<keyword evidence="3" id="KW-1133">Transmembrane helix</keyword>
<evidence type="ECO:0000256" key="3">
    <source>
        <dbReference type="ARBA" id="ARBA00022989"/>
    </source>
</evidence>
<feature type="compositionally biased region" description="Basic and acidic residues" evidence="7">
    <location>
        <begin position="123"/>
        <end position="143"/>
    </location>
</feature>
<keyword evidence="4 6" id="KW-0175">Coiled coil</keyword>
<dbReference type="Pfam" id="PF07738">
    <property type="entry name" value="Sad1_UNC"/>
    <property type="match status" value="1"/>
</dbReference>
<keyword evidence="5" id="KW-0472">Membrane</keyword>
<feature type="region of interest" description="Disordered" evidence="7">
    <location>
        <begin position="88"/>
        <end position="143"/>
    </location>
</feature>
<feature type="compositionally biased region" description="Basic and acidic residues" evidence="7">
    <location>
        <begin position="181"/>
        <end position="190"/>
    </location>
</feature>
<accession>A0A131XW04</accession>
<feature type="compositionally biased region" description="Polar residues" evidence="7">
    <location>
        <begin position="95"/>
        <end position="106"/>
    </location>
</feature>
<dbReference type="EMBL" id="GEFM01004323">
    <property type="protein sequence ID" value="JAP71473.1"/>
    <property type="molecule type" value="mRNA"/>
</dbReference>
<name>A0A131XW04_IXORI</name>
<dbReference type="GO" id="GO:0043495">
    <property type="term" value="F:protein-membrane adaptor activity"/>
    <property type="evidence" value="ECO:0007669"/>
    <property type="project" value="TreeGrafter"/>
</dbReference>
<evidence type="ECO:0000256" key="7">
    <source>
        <dbReference type="SAM" id="MobiDB-lite"/>
    </source>
</evidence>
<dbReference type="PROSITE" id="PS51469">
    <property type="entry name" value="SUN"/>
    <property type="match status" value="1"/>
</dbReference>
<dbReference type="GO" id="GO:0034993">
    <property type="term" value="C:meiotic nuclear membrane microtubule tethering complex"/>
    <property type="evidence" value="ECO:0007669"/>
    <property type="project" value="TreeGrafter"/>
</dbReference>
<evidence type="ECO:0000256" key="5">
    <source>
        <dbReference type="ARBA" id="ARBA00023136"/>
    </source>
</evidence>
<evidence type="ECO:0000256" key="6">
    <source>
        <dbReference type="SAM" id="Coils"/>
    </source>
</evidence>
<evidence type="ECO:0000256" key="1">
    <source>
        <dbReference type="ARBA" id="ARBA00004370"/>
    </source>
</evidence>